<gene>
    <name evidence="1" type="ORF">LCGC14_1619450</name>
</gene>
<accession>A0A0F9L5Y6</accession>
<dbReference type="EMBL" id="LAZR01013213">
    <property type="protein sequence ID" value="KKM23015.1"/>
    <property type="molecule type" value="Genomic_DNA"/>
</dbReference>
<comment type="caution">
    <text evidence="1">The sequence shown here is derived from an EMBL/GenBank/DDBJ whole genome shotgun (WGS) entry which is preliminary data.</text>
</comment>
<proteinExistence type="predicted"/>
<evidence type="ECO:0000313" key="1">
    <source>
        <dbReference type="EMBL" id="KKM23015.1"/>
    </source>
</evidence>
<protein>
    <submittedName>
        <fullName evidence="1">Uncharacterized protein</fullName>
    </submittedName>
</protein>
<dbReference type="AlphaFoldDB" id="A0A0F9L5Y6"/>
<reference evidence="1" key="1">
    <citation type="journal article" date="2015" name="Nature">
        <title>Complex archaea that bridge the gap between prokaryotes and eukaryotes.</title>
        <authorList>
            <person name="Spang A."/>
            <person name="Saw J.H."/>
            <person name="Jorgensen S.L."/>
            <person name="Zaremba-Niedzwiedzka K."/>
            <person name="Martijn J."/>
            <person name="Lind A.E."/>
            <person name="van Eijk R."/>
            <person name="Schleper C."/>
            <person name="Guy L."/>
            <person name="Ettema T.J."/>
        </authorList>
    </citation>
    <scope>NUCLEOTIDE SEQUENCE</scope>
</reference>
<name>A0A0F9L5Y6_9ZZZZ</name>
<sequence length="46" mass="5474">MPERNVMEEDIKEDKEVNDWFKKYMPNGIAITIIPKESVTDVEDFE</sequence>
<organism evidence="1">
    <name type="scientific">marine sediment metagenome</name>
    <dbReference type="NCBI Taxonomy" id="412755"/>
    <lineage>
        <taxon>unclassified sequences</taxon>
        <taxon>metagenomes</taxon>
        <taxon>ecological metagenomes</taxon>
    </lineage>
</organism>